<evidence type="ECO:0000313" key="2">
    <source>
        <dbReference type="Proteomes" id="UP000251835"/>
    </source>
</evidence>
<name>A0A7L4UNC2_BALHA</name>
<evidence type="ECO:0000313" key="1">
    <source>
        <dbReference type="EMBL" id="PVX50056.1"/>
    </source>
</evidence>
<evidence type="ECO:0008006" key="3">
    <source>
        <dbReference type="Google" id="ProtNLM"/>
    </source>
</evidence>
<keyword evidence="2" id="KW-1185">Reference proteome</keyword>
<reference evidence="1 2" key="1">
    <citation type="submission" date="2018-05" db="EMBL/GenBank/DDBJ databases">
        <title>Genomic Encyclopedia of Type Strains, Phase IV (KMG-IV): sequencing the most valuable type-strain genomes for metagenomic binning, comparative biology and taxonomic classification.</title>
        <authorList>
            <person name="Goeker M."/>
        </authorList>
    </citation>
    <scope>NUCLEOTIDE SEQUENCE [LARGE SCALE GENOMIC DNA]</scope>
    <source>
        <strain evidence="1 2">DSM 28579</strain>
    </source>
</reference>
<protein>
    <recommendedName>
        <fullName evidence="3">Lipopolysaccharide kinase (Kdo/WaaP) family protein</fullName>
    </recommendedName>
</protein>
<gene>
    <name evidence="1" type="ORF">C7377_1704</name>
</gene>
<dbReference type="AlphaFoldDB" id="A0A7L4UNC2"/>
<accession>A0A7L4UNC2</accession>
<dbReference type="OrthoDB" id="9773772at2"/>
<dbReference type="Proteomes" id="UP000251835">
    <property type="component" value="Unassembled WGS sequence"/>
</dbReference>
<organism evidence="1 2">
    <name type="scientific">Balneicella halophila</name>
    <dbReference type="NCBI Taxonomy" id="1537566"/>
    <lineage>
        <taxon>Bacteria</taxon>
        <taxon>Pseudomonadati</taxon>
        <taxon>Bacteroidota</taxon>
        <taxon>Bacteroidia</taxon>
        <taxon>Bacteroidales</taxon>
        <taxon>Balneicellaceae</taxon>
        <taxon>Balneicella</taxon>
    </lineage>
</organism>
<dbReference type="EMBL" id="QENZ01000005">
    <property type="protein sequence ID" value="PVX50056.1"/>
    <property type="molecule type" value="Genomic_DNA"/>
</dbReference>
<sequence>MVGGENREIVINSKFRHLEEFVYSLPDKWDTIGETIYKSRNEIKLFRLDGIIVNVKSYQIPHLINKFAYAYLRYSKAKRTYYYAHKLQNMSVETPEPIAYINCFRNGLLDRSYFVSIQLDDYPITIREVIGKEIDNKELLLRQFTRFTYFSMLRHGVNHLDYSRGNILIKKDSNMYQFSIVDINRMRFEEMDIRKGLKMFSRLWAERSELKIIADEYAKITDKDAKTVTELLISSDKKHKRKIKRKNKYKKRFKKITRK</sequence>
<dbReference type="RefSeq" id="WP_116496916.1">
    <property type="nucleotide sequence ID" value="NZ_QENZ01000005.1"/>
</dbReference>
<proteinExistence type="predicted"/>
<comment type="caution">
    <text evidence="1">The sequence shown here is derived from an EMBL/GenBank/DDBJ whole genome shotgun (WGS) entry which is preliminary data.</text>
</comment>